<organism evidence="1 2">
    <name type="scientific">Ambispora gerdemannii</name>
    <dbReference type="NCBI Taxonomy" id="144530"/>
    <lineage>
        <taxon>Eukaryota</taxon>
        <taxon>Fungi</taxon>
        <taxon>Fungi incertae sedis</taxon>
        <taxon>Mucoromycota</taxon>
        <taxon>Glomeromycotina</taxon>
        <taxon>Glomeromycetes</taxon>
        <taxon>Archaeosporales</taxon>
        <taxon>Ambisporaceae</taxon>
        <taxon>Ambispora</taxon>
    </lineage>
</organism>
<evidence type="ECO:0000313" key="1">
    <source>
        <dbReference type="EMBL" id="CAG8455567.1"/>
    </source>
</evidence>
<comment type="caution">
    <text evidence="1">The sequence shown here is derived from an EMBL/GenBank/DDBJ whole genome shotgun (WGS) entry which is preliminary data.</text>
</comment>
<keyword evidence="2" id="KW-1185">Reference proteome</keyword>
<feature type="non-terminal residue" evidence="1">
    <location>
        <position position="153"/>
    </location>
</feature>
<dbReference type="OrthoDB" id="2423255at2759"/>
<gene>
    <name evidence="1" type="ORF">AGERDE_LOCUS1977</name>
</gene>
<name>A0A9N8VNH8_9GLOM</name>
<reference evidence="1" key="1">
    <citation type="submission" date="2021-06" db="EMBL/GenBank/DDBJ databases">
        <authorList>
            <person name="Kallberg Y."/>
            <person name="Tangrot J."/>
            <person name="Rosling A."/>
        </authorList>
    </citation>
    <scope>NUCLEOTIDE SEQUENCE</scope>
    <source>
        <strain evidence="1">MT106</strain>
    </source>
</reference>
<evidence type="ECO:0000313" key="2">
    <source>
        <dbReference type="Proteomes" id="UP000789831"/>
    </source>
</evidence>
<dbReference type="AlphaFoldDB" id="A0A9N8VNH8"/>
<dbReference type="Proteomes" id="UP000789831">
    <property type="component" value="Unassembled WGS sequence"/>
</dbReference>
<protein>
    <submittedName>
        <fullName evidence="1">12959_t:CDS:1</fullName>
    </submittedName>
</protein>
<accession>A0A9N8VNH8</accession>
<sequence>MEGLQQKSNELLQEEIRRAIREKLNRFTFPCPHCREHIKDEDFGKEQQAFHYISEIEFPEVIELKESIKKKEEEIRHLQSPDYIENSIRELQKELTEKKEQIQNLVLRQKGQVFDGQDRITDVSKGQTGMGKRADFLQEVLTATEPKKVVGRI</sequence>
<dbReference type="EMBL" id="CAJVPL010000151">
    <property type="protein sequence ID" value="CAG8455567.1"/>
    <property type="molecule type" value="Genomic_DNA"/>
</dbReference>
<proteinExistence type="predicted"/>